<accession>A0AA42CAD0</accession>
<name>A0AA42CAD0_9BACT</name>
<dbReference type="GO" id="GO:0005886">
    <property type="term" value="C:plasma membrane"/>
    <property type="evidence" value="ECO:0007669"/>
    <property type="project" value="TreeGrafter"/>
</dbReference>
<sequence>MNEIFLLGGVVFAILLLLFLVLKLKIHAFIALLIVSIVVGVVSGMDFGPIIDSMKEGMGSTLGFVATVVGLGAIFGQMLESSGGAESIALYLLSKFGEKRASWALVLTGFIVAIPVFFDVGLIILIPIVYELTKQARRSVLYYAIPLLAGLAITHSFIPPTPGPVAVAEILGAQLGWVILMGVIISVPTAIVAGPVFGKYISNKIKIDAPDYFSEREPGEEQKPLPSFPTIVFIIALPLVLIVGNSVAEVLFSKGIMPDGVLYQTIGLLGHPFSALIISTLLALYVLGVKRGFSKDQLMALSNKALGPAGLIILVTGAGGVFKQVLIDSGIGAMLAERLANSAMPPIVLAYLIAAVVRVIQGSATVSMITAAGIMAPLITAFDLGQIDKALVVLAIAAGATILSHVNDSGFWLVGKYLGMNEKETLRSWTVMETLISVVGFLLILLVSFFV</sequence>
<feature type="transmembrane region" description="Helical" evidence="1">
    <location>
        <begin position="347"/>
        <end position="378"/>
    </location>
</feature>
<keyword evidence="1" id="KW-1133">Transmembrane helix</keyword>
<feature type="transmembrane region" description="Helical" evidence="1">
    <location>
        <begin position="28"/>
        <end position="47"/>
    </location>
</feature>
<dbReference type="EMBL" id="JAPAAF010000015">
    <property type="protein sequence ID" value="MCW0483335.1"/>
    <property type="molecule type" value="Genomic_DNA"/>
</dbReference>
<feature type="transmembrane region" description="Helical" evidence="1">
    <location>
        <begin position="140"/>
        <end position="158"/>
    </location>
</feature>
<dbReference type="InterPro" id="IPR003474">
    <property type="entry name" value="Glcn_transporter"/>
</dbReference>
<dbReference type="Proteomes" id="UP001163821">
    <property type="component" value="Unassembled WGS sequence"/>
</dbReference>
<dbReference type="PANTHER" id="PTHR30354">
    <property type="entry name" value="GNT FAMILY GLUCONATE TRANSPORTER"/>
    <property type="match status" value="1"/>
</dbReference>
<protein>
    <submittedName>
        <fullName evidence="2">GntP family permease</fullName>
    </submittedName>
</protein>
<feature type="transmembrane region" description="Helical" evidence="1">
    <location>
        <begin position="426"/>
        <end position="450"/>
    </location>
</feature>
<feature type="transmembrane region" description="Helical" evidence="1">
    <location>
        <begin position="309"/>
        <end position="327"/>
    </location>
</feature>
<dbReference type="PRINTS" id="PR00173">
    <property type="entry name" value="EDTRNSPORT"/>
</dbReference>
<dbReference type="AlphaFoldDB" id="A0AA42CAD0"/>
<evidence type="ECO:0000313" key="2">
    <source>
        <dbReference type="EMBL" id="MCW0483335.1"/>
    </source>
</evidence>
<gene>
    <name evidence="2" type="ORF">N2K84_11380</name>
</gene>
<organism evidence="2 3">
    <name type="scientific">Gaoshiqia sediminis</name>
    <dbReference type="NCBI Taxonomy" id="2986998"/>
    <lineage>
        <taxon>Bacteria</taxon>
        <taxon>Pseudomonadati</taxon>
        <taxon>Bacteroidota</taxon>
        <taxon>Bacteroidia</taxon>
        <taxon>Marinilabiliales</taxon>
        <taxon>Prolixibacteraceae</taxon>
        <taxon>Gaoshiqia</taxon>
    </lineage>
</organism>
<keyword evidence="3" id="KW-1185">Reference proteome</keyword>
<keyword evidence="1" id="KW-0812">Transmembrane</keyword>
<feature type="transmembrane region" description="Helical" evidence="1">
    <location>
        <begin position="5"/>
        <end position="22"/>
    </location>
</feature>
<feature type="transmembrane region" description="Helical" evidence="1">
    <location>
        <begin position="178"/>
        <end position="197"/>
    </location>
</feature>
<comment type="caution">
    <text evidence="2">The sequence shown here is derived from an EMBL/GenBank/DDBJ whole genome shotgun (WGS) entry which is preliminary data.</text>
</comment>
<feature type="transmembrane region" description="Helical" evidence="1">
    <location>
        <begin position="390"/>
        <end position="406"/>
    </location>
</feature>
<dbReference type="GO" id="GO:0015128">
    <property type="term" value="F:gluconate transmembrane transporter activity"/>
    <property type="evidence" value="ECO:0007669"/>
    <property type="project" value="InterPro"/>
</dbReference>
<dbReference type="NCBIfam" id="TIGR00791">
    <property type="entry name" value="gntP"/>
    <property type="match status" value="1"/>
</dbReference>
<dbReference type="PANTHER" id="PTHR30354:SF25">
    <property type="entry name" value="INNER MEMBRANE PERMEASE YGBN"/>
    <property type="match status" value="1"/>
</dbReference>
<dbReference type="PIRSF" id="PIRSF002746">
    <property type="entry name" value="Gluconate_transporter"/>
    <property type="match status" value="1"/>
</dbReference>
<dbReference type="RefSeq" id="WP_282591937.1">
    <property type="nucleotide sequence ID" value="NZ_JAPAAF010000015.1"/>
</dbReference>
<feature type="transmembrane region" description="Helical" evidence="1">
    <location>
        <begin position="268"/>
        <end position="288"/>
    </location>
</feature>
<dbReference type="Pfam" id="PF02447">
    <property type="entry name" value="GntP_permease"/>
    <property type="match status" value="1"/>
</dbReference>
<keyword evidence="1" id="KW-0472">Membrane</keyword>
<evidence type="ECO:0000256" key="1">
    <source>
        <dbReference type="SAM" id="Phobius"/>
    </source>
</evidence>
<reference evidence="2" key="1">
    <citation type="submission" date="2022-10" db="EMBL/GenBank/DDBJ databases">
        <title>Gaoshiqiia sediminis gen. nov., sp. nov., isolated from coastal sediment.</title>
        <authorList>
            <person name="Yu W.X."/>
            <person name="Mu D.S."/>
            <person name="Du J.Z."/>
            <person name="Liang Y.Q."/>
        </authorList>
    </citation>
    <scope>NUCLEOTIDE SEQUENCE</scope>
    <source>
        <strain evidence="2">A06</strain>
    </source>
</reference>
<feature type="transmembrane region" description="Helical" evidence="1">
    <location>
        <begin position="101"/>
        <end position="128"/>
    </location>
</feature>
<feature type="transmembrane region" description="Helical" evidence="1">
    <location>
        <begin position="228"/>
        <end position="248"/>
    </location>
</feature>
<proteinExistence type="predicted"/>
<evidence type="ECO:0000313" key="3">
    <source>
        <dbReference type="Proteomes" id="UP001163821"/>
    </source>
</evidence>